<dbReference type="PANTHER" id="PTHR32309">
    <property type="entry name" value="TYROSINE-PROTEIN KINASE"/>
    <property type="match status" value="1"/>
</dbReference>
<dbReference type="Proteomes" id="UP000650511">
    <property type="component" value="Unassembled WGS sequence"/>
</dbReference>
<keyword evidence="1" id="KW-0547">Nucleotide-binding</keyword>
<keyword evidence="4" id="KW-0472">Membrane</keyword>
<dbReference type="InterPro" id="IPR002586">
    <property type="entry name" value="CobQ/CobB/MinD/ParA_Nub-bd_dom"/>
</dbReference>
<dbReference type="PANTHER" id="PTHR32309:SF13">
    <property type="entry name" value="FERRIC ENTEROBACTIN TRANSPORT PROTEIN FEPE"/>
    <property type="match status" value="1"/>
</dbReference>
<evidence type="ECO:0000313" key="7">
    <source>
        <dbReference type="Proteomes" id="UP000650511"/>
    </source>
</evidence>
<dbReference type="GO" id="GO:0005886">
    <property type="term" value="C:plasma membrane"/>
    <property type="evidence" value="ECO:0007669"/>
    <property type="project" value="TreeGrafter"/>
</dbReference>
<dbReference type="SUPFAM" id="SSF52540">
    <property type="entry name" value="P-loop containing nucleoside triphosphate hydrolases"/>
    <property type="match status" value="1"/>
</dbReference>
<dbReference type="InterPro" id="IPR027417">
    <property type="entry name" value="P-loop_NTPase"/>
</dbReference>
<dbReference type="OrthoDB" id="9812433at2"/>
<dbReference type="AlphaFoldDB" id="A0A8J3AE54"/>
<gene>
    <name evidence="6" type="ORF">GCM10011354_13640</name>
</gene>
<evidence type="ECO:0000256" key="1">
    <source>
        <dbReference type="ARBA" id="ARBA00022741"/>
    </source>
</evidence>
<evidence type="ECO:0000256" key="2">
    <source>
        <dbReference type="ARBA" id="ARBA00022840"/>
    </source>
</evidence>
<organism evidence="6 7">
    <name type="scientific">Egicoccus halophilus</name>
    <dbReference type="NCBI Taxonomy" id="1670830"/>
    <lineage>
        <taxon>Bacteria</taxon>
        <taxon>Bacillati</taxon>
        <taxon>Actinomycetota</taxon>
        <taxon>Nitriliruptoria</taxon>
        <taxon>Egicoccales</taxon>
        <taxon>Egicoccaceae</taxon>
        <taxon>Egicoccus</taxon>
    </lineage>
</organism>
<dbReference type="EMBL" id="BMHA01000004">
    <property type="protein sequence ID" value="GGI05346.1"/>
    <property type="molecule type" value="Genomic_DNA"/>
</dbReference>
<name>A0A8J3AE54_9ACTN</name>
<dbReference type="RefSeq" id="WP_130649391.1">
    <property type="nucleotide sequence ID" value="NZ_BMHA01000004.1"/>
</dbReference>
<accession>A0A8J3AE54</accession>
<dbReference type="CDD" id="cd05387">
    <property type="entry name" value="BY-kinase"/>
    <property type="match status" value="1"/>
</dbReference>
<proteinExistence type="predicted"/>
<keyword evidence="7" id="KW-1185">Reference proteome</keyword>
<keyword evidence="4" id="KW-1133">Transmembrane helix</keyword>
<evidence type="ECO:0000256" key="3">
    <source>
        <dbReference type="SAM" id="Coils"/>
    </source>
</evidence>
<evidence type="ECO:0000259" key="5">
    <source>
        <dbReference type="Pfam" id="PF01656"/>
    </source>
</evidence>
<sequence length="555" mass="59501">MTVDAPIIRFVLALRRWWTVVAGLVVVALVGTWLTLPAHAPQADVEPGVNYTATHLLLSENPTVETGNLDLVVLLAQQGEVRTRVTGALGDGFPVGTAESVSIAPNKELGTLELTTVQPTADQAALVVNTYAEVLREFFDGRAAAGVQRDFDAAVERLLAFGERIRGLEDEINGLTESSIERRLLEAELDVLVEQYGLLQAEVQSLNARTIGDNPTFTTLQEPVPTPIATGQLFSMPTNRGFRFVLALFAALFAGLGAVFAIDWLDSRLRTRQDVEDAYGLPVIAELPRMRRREVHQDPLPALTRPGSRAAEVYRSLQLTLALALRWQLDRSTPTGSAAVGSAERIEGSGPPRTLLVTSARAGEGKSTIVGNLAASFAETGQRVLVVDCDFRRSAVADLLGAEKGPSLRDYADPRFDGLQGLIVSSAVPRVTTVRAGTPGVAPVWFFSRCADLVAEAREHADIVVFDAGPLLATNEAAALVPHVDSVLVVTCSGRLAASLARRALETLTQLKATVAGIVLLGGDDSPRRYGHYYEPLRKAAATQALDDVTPAERV</sequence>
<keyword evidence="2" id="KW-0067">ATP-binding</keyword>
<reference evidence="6" key="2">
    <citation type="submission" date="2020-09" db="EMBL/GenBank/DDBJ databases">
        <authorList>
            <person name="Sun Q."/>
            <person name="Zhou Y."/>
        </authorList>
    </citation>
    <scope>NUCLEOTIDE SEQUENCE</scope>
    <source>
        <strain evidence="6">CGMCC 1.14988</strain>
    </source>
</reference>
<dbReference type="InterPro" id="IPR050445">
    <property type="entry name" value="Bact_polysacc_biosynth/exp"/>
</dbReference>
<feature type="transmembrane region" description="Helical" evidence="4">
    <location>
        <begin position="17"/>
        <end position="36"/>
    </location>
</feature>
<reference evidence="6" key="1">
    <citation type="journal article" date="2014" name="Int. J. Syst. Evol. Microbiol.">
        <title>Complete genome sequence of Corynebacterium casei LMG S-19264T (=DSM 44701T), isolated from a smear-ripened cheese.</title>
        <authorList>
            <consortium name="US DOE Joint Genome Institute (JGI-PGF)"/>
            <person name="Walter F."/>
            <person name="Albersmeier A."/>
            <person name="Kalinowski J."/>
            <person name="Ruckert C."/>
        </authorList>
    </citation>
    <scope>NUCLEOTIDE SEQUENCE</scope>
    <source>
        <strain evidence="6">CGMCC 1.14988</strain>
    </source>
</reference>
<evidence type="ECO:0000256" key="4">
    <source>
        <dbReference type="SAM" id="Phobius"/>
    </source>
</evidence>
<comment type="caution">
    <text evidence="6">The sequence shown here is derived from an EMBL/GenBank/DDBJ whole genome shotgun (WGS) entry which is preliminary data.</text>
</comment>
<dbReference type="InterPro" id="IPR005702">
    <property type="entry name" value="Wzc-like_C"/>
</dbReference>
<feature type="transmembrane region" description="Helical" evidence="4">
    <location>
        <begin position="244"/>
        <end position="265"/>
    </location>
</feature>
<keyword evidence="4" id="KW-0812">Transmembrane</keyword>
<dbReference type="GO" id="GO:0004713">
    <property type="term" value="F:protein tyrosine kinase activity"/>
    <property type="evidence" value="ECO:0007669"/>
    <property type="project" value="TreeGrafter"/>
</dbReference>
<feature type="coiled-coil region" evidence="3">
    <location>
        <begin position="182"/>
        <end position="209"/>
    </location>
</feature>
<evidence type="ECO:0000313" key="6">
    <source>
        <dbReference type="EMBL" id="GGI05346.1"/>
    </source>
</evidence>
<dbReference type="Gene3D" id="3.40.50.300">
    <property type="entry name" value="P-loop containing nucleotide triphosphate hydrolases"/>
    <property type="match status" value="1"/>
</dbReference>
<feature type="domain" description="CobQ/CobB/MinD/ParA nucleotide binding" evidence="5">
    <location>
        <begin position="356"/>
        <end position="493"/>
    </location>
</feature>
<dbReference type="Pfam" id="PF01656">
    <property type="entry name" value="CbiA"/>
    <property type="match status" value="1"/>
</dbReference>
<protein>
    <recommendedName>
        <fullName evidence="5">CobQ/CobB/MinD/ParA nucleotide binding domain-containing protein</fullName>
    </recommendedName>
</protein>
<keyword evidence="3" id="KW-0175">Coiled coil</keyword>